<dbReference type="Proteomes" id="UP001589587">
    <property type="component" value="Unassembled WGS sequence"/>
</dbReference>
<protein>
    <submittedName>
        <fullName evidence="1">Uncharacterized protein</fullName>
    </submittedName>
</protein>
<comment type="caution">
    <text evidence="1">The sequence shown here is derived from an EMBL/GenBank/DDBJ whole genome shotgun (WGS) entry which is preliminary data.</text>
</comment>
<dbReference type="RefSeq" id="WP_378375671.1">
    <property type="nucleotide sequence ID" value="NZ_JBHMAS010000057.1"/>
</dbReference>
<evidence type="ECO:0000313" key="2">
    <source>
        <dbReference type="Proteomes" id="UP001589587"/>
    </source>
</evidence>
<evidence type="ECO:0000313" key="1">
    <source>
        <dbReference type="EMBL" id="MFB9782914.1"/>
    </source>
</evidence>
<name>A0ABV5XME4_9NOCA</name>
<reference evidence="1 2" key="1">
    <citation type="submission" date="2024-09" db="EMBL/GenBank/DDBJ databases">
        <authorList>
            <person name="Sun Q."/>
            <person name="Mori K."/>
        </authorList>
    </citation>
    <scope>NUCLEOTIDE SEQUENCE [LARGE SCALE GENOMIC DNA]</scope>
    <source>
        <strain evidence="1 2">JCM 11411</strain>
    </source>
</reference>
<dbReference type="EMBL" id="JBHMAS010000057">
    <property type="protein sequence ID" value="MFB9782914.1"/>
    <property type="molecule type" value="Genomic_DNA"/>
</dbReference>
<keyword evidence="2" id="KW-1185">Reference proteome</keyword>
<sequence>MTRFVLSESESGVDAGVALGVLPARAAAYLLASGWSADMEGGGVTVGAALERCAESRWQYLLVKELYRWQVRGGVRDDLFEDSPAETNSERAAVLSAVRTDSAALAELFGPQWADMVSLAVAGDFSEDRMADSLEAVDAGWWAGFAWPAAIDAASSVAVESGRRNQFLAAFNVACRLGHGVSRIAAADASRGLVVRDLIGVHGFDLSHYDRLTGPWRRHIGAVHRDDRQPTPYPSK</sequence>
<proteinExistence type="predicted"/>
<gene>
    <name evidence="1" type="ORF">ACFFQ6_24710</name>
</gene>
<organism evidence="1 2">
    <name type="scientific">Rhodococcus baikonurensis</name>
    <dbReference type="NCBI Taxonomy" id="172041"/>
    <lineage>
        <taxon>Bacteria</taxon>
        <taxon>Bacillati</taxon>
        <taxon>Actinomycetota</taxon>
        <taxon>Actinomycetes</taxon>
        <taxon>Mycobacteriales</taxon>
        <taxon>Nocardiaceae</taxon>
        <taxon>Rhodococcus</taxon>
        <taxon>Rhodococcus erythropolis group</taxon>
    </lineage>
</organism>
<accession>A0ABV5XME4</accession>